<reference evidence="1" key="1">
    <citation type="submission" date="2014-05" db="EMBL/GenBank/DDBJ databases">
        <authorList>
            <person name="Chronopoulou M."/>
        </authorList>
    </citation>
    <scope>NUCLEOTIDE SEQUENCE</scope>
    <source>
        <tissue evidence="1">Whole organism</tissue>
    </source>
</reference>
<organism evidence="1">
    <name type="scientific">Lepeophtheirus salmonis</name>
    <name type="common">Salmon louse</name>
    <name type="synonym">Caligus salmonis</name>
    <dbReference type="NCBI Taxonomy" id="72036"/>
    <lineage>
        <taxon>Eukaryota</taxon>
        <taxon>Metazoa</taxon>
        <taxon>Ecdysozoa</taxon>
        <taxon>Arthropoda</taxon>
        <taxon>Crustacea</taxon>
        <taxon>Multicrustacea</taxon>
        <taxon>Hexanauplia</taxon>
        <taxon>Copepoda</taxon>
        <taxon>Siphonostomatoida</taxon>
        <taxon>Caligidae</taxon>
        <taxon>Lepeophtheirus</taxon>
    </lineage>
</organism>
<accession>A0A0K2TSN6</accession>
<protein>
    <submittedName>
        <fullName evidence="1">Uncharacterized protein</fullName>
    </submittedName>
</protein>
<sequence length="47" mass="5271">MNSSQKGDSFRVQNSKLILVFSGSSGVINIWDYSNSGQLSLRDIFHH</sequence>
<dbReference type="AlphaFoldDB" id="A0A0K2TSN6"/>
<evidence type="ECO:0000313" key="1">
    <source>
        <dbReference type="EMBL" id="CDW29064.1"/>
    </source>
</evidence>
<name>A0A0K2TSN6_LEPSM</name>
<proteinExistence type="predicted"/>
<dbReference type="EMBL" id="HACA01011703">
    <property type="protein sequence ID" value="CDW29064.1"/>
    <property type="molecule type" value="Transcribed_RNA"/>
</dbReference>